<dbReference type="PANTHER" id="PTHR34599">
    <property type="entry name" value="PEROXIDASE-RELATED"/>
    <property type="match status" value="1"/>
</dbReference>
<dbReference type="Gene3D" id="1.10.606.20">
    <property type="match status" value="1"/>
</dbReference>
<sequence>MATCAMAVATMSAQADIVMDWNAKADAIAADKQLGPSPHGRNLALLHTAIFEAVNAVQGRYAPYRLSLVTEPDASDEAAAAKAGHDILVALYPDQKESLNAMLVRMLAGLDESIAKTKGIELGKRAASGMLAERKDDGSDAPENYRPHTAPGSYVPTTIPLYSNIGRMKPWVMTSGAQFRPSPPPALTSETWTRDYNEIRELGARNSTVRTPEQTSIGRFWVLAGARSYNPILRQVAMAKDMDLLDCARLYALTAMAGSDAQIAVFEAKYTYGFWRPITAIRNGDLGGNPATPRDGGWLPLSDTPLHPEYPCAHCITSSAVATVLTLLVGNEVGELSLTSVTAPGVVRKWTRLSDYADEAVSARIYAGFHYRFSGEVGQAMGRQIGELTVRTQLRPRLPSVEAAR</sequence>
<evidence type="ECO:0000313" key="3">
    <source>
        <dbReference type="Proteomes" id="UP000297535"/>
    </source>
</evidence>
<accession>A0A4Z0NF83</accession>
<dbReference type="OrthoDB" id="103227at2"/>
<comment type="caution">
    <text evidence="2">The sequence shown here is derived from an EMBL/GenBank/DDBJ whole genome shotgun (WGS) entry which is preliminary data.</text>
</comment>
<feature type="compositionally biased region" description="Basic and acidic residues" evidence="1">
    <location>
        <begin position="132"/>
        <end position="146"/>
    </location>
</feature>
<proteinExistence type="predicted"/>
<dbReference type="Proteomes" id="UP000297535">
    <property type="component" value="Unassembled WGS sequence"/>
</dbReference>
<keyword evidence="3" id="KW-1185">Reference proteome</keyword>
<name>A0A4Z0NF83_9HYPH</name>
<dbReference type="AlphaFoldDB" id="A0A4Z0NF83"/>
<gene>
    <name evidence="2" type="ORF">EU555_33415</name>
</gene>
<reference evidence="2 3" key="1">
    <citation type="submission" date="2019-04" db="EMBL/GenBank/DDBJ databases">
        <authorList>
            <person name="Feng G."/>
            <person name="Zhu H."/>
        </authorList>
    </citation>
    <scope>NUCLEOTIDE SEQUENCE [LARGE SCALE GENOMIC DNA]</scope>
    <source>
        <strain evidence="2 3">6HR-1</strain>
    </source>
</reference>
<dbReference type="InterPro" id="IPR052559">
    <property type="entry name" value="V-haloperoxidase"/>
</dbReference>
<evidence type="ECO:0000256" key="1">
    <source>
        <dbReference type="SAM" id="MobiDB-lite"/>
    </source>
</evidence>
<evidence type="ECO:0000313" key="2">
    <source>
        <dbReference type="EMBL" id="TGD93316.1"/>
    </source>
</evidence>
<dbReference type="SUPFAM" id="SSF48317">
    <property type="entry name" value="Acid phosphatase/Vanadium-dependent haloperoxidase"/>
    <property type="match status" value="1"/>
</dbReference>
<dbReference type="EMBL" id="SRLB01000051">
    <property type="protein sequence ID" value="TGD93316.1"/>
    <property type="molecule type" value="Genomic_DNA"/>
</dbReference>
<organism evidence="2 3">
    <name type="scientific">Methylobacterium nonmethylotrophicum</name>
    <dbReference type="NCBI Taxonomy" id="1141884"/>
    <lineage>
        <taxon>Bacteria</taxon>
        <taxon>Pseudomonadati</taxon>
        <taxon>Pseudomonadota</taxon>
        <taxon>Alphaproteobacteria</taxon>
        <taxon>Hyphomicrobiales</taxon>
        <taxon>Methylobacteriaceae</taxon>
        <taxon>Methylobacterium</taxon>
    </lineage>
</organism>
<dbReference type="PANTHER" id="PTHR34599:SF1">
    <property type="entry name" value="PHOSPHATIDIC ACID PHOSPHATASE TYPE 2_HALOPEROXIDASE DOMAIN-CONTAINING PROTEIN"/>
    <property type="match status" value="1"/>
</dbReference>
<dbReference type="CDD" id="cd03398">
    <property type="entry name" value="PAP2_haloperoxidase"/>
    <property type="match status" value="1"/>
</dbReference>
<dbReference type="InterPro" id="IPR036938">
    <property type="entry name" value="PAP2/HPO_sf"/>
</dbReference>
<feature type="region of interest" description="Disordered" evidence="1">
    <location>
        <begin position="131"/>
        <end position="150"/>
    </location>
</feature>
<protein>
    <submittedName>
        <fullName evidence="2">Phosphatase PAP2 family protein</fullName>
    </submittedName>
</protein>